<feature type="compositionally biased region" description="Basic and acidic residues" evidence="1">
    <location>
        <begin position="44"/>
        <end position="58"/>
    </location>
</feature>
<evidence type="ECO:0000313" key="3">
    <source>
        <dbReference type="Proteomes" id="UP001610432"/>
    </source>
</evidence>
<dbReference type="EMBL" id="JBFXLQ010000056">
    <property type="protein sequence ID" value="KAL2863127.1"/>
    <property type="molecule type" value="Genomic_DNA"/>
</dbReference>
<name>A0ABR4LIB3_9EURO</name>
<gene>
    <name evidence="2" type="ORF">BJX67DRAFT_384984</name>
</gene>
<evidence type="ECO:0000256" key="1">
    <source>
        <dbReference type="SAM" id="MobiDB-lite"/>
    </source>
</evidence>
<dbReference type="GeneID" id="98148840"/>
<organism evidence="2 3">
    <name type="scientific">Aspergillus lucknowensis</name>
    <dbReference type="NCBI Taxonomy" id="176173"/>
    <lineage>
        <taxon>Eukaryota</taxon>
        <taxon>Fungi</taxon>
        <taxon>Dikarya</taxon>
        <taxon>Ascomycota</taxon>
        <taxon>Pezizomycotina</taxon>
        <taxon>Eurotiomycetes</taxon>
        <taxon>Eurotiomycetidae</taxon>
        <taxon>Eurotiales</taxon>
        <taxon>Aspergillaceae</taxon>
        <taxon>Aspergillus</taxon>
        <taxon>Aspergillus subgen. Nidulantes</taxon>
    </lineage>
</organism>
<dbReference type="Proteomes" id="UP001610432">
    <property type="component" value="Unassembled WGS sequence"/>
</dbReference>
<reference evidence="2 3" key="1">
    <citation type="submission" date="2024-07" db="EMBL/GenBank/DDBJ databases">
        <title>Section-level genome sequencing and comparative genomics of Aspergillus sections Usti and Cavernicolus.</title>
        <authorList>
            <consortium name="Lawrence Berkeley National Laboratory"/>
            <person name="Nybo J.L."/>
            <person name="Vesth T.C."/>
            <person name="Theobald S."/>
            <person name="Frisvad J.C."/>
            <person name="Larsen T.O."/>
            <person name="Kjaerboelling I."/>
            <person name="Rothschild-Mancinelli K."/>
            <person name="Lyhne E.K."/>
            <person name="Kogle M.E."/>
            <person name="Barry K."/>
            <person name="Clum A."/>
            <person name="Na H."/>
            <person name="Ledsgaard L."/>
            <person name="Lin J."/>
            <person name="Lipzen A."/>
            <person name="Kuo A."/>
            <person name="Riley R."/>
            <person name="Mondo S."/>
            <person name="Labutti K."/>
            <person name="Haridas S."/>
            <person name="Pangalinan J."/>
            <person name="Salamov A.A."/>
            <person name="Simmons B.A."/>
            <person name="Magnuson J.K."/>
            <person name="Chen J."/>
            <person name="Drula E."/>
            <person name="Henrissat B."/>
            <person name="Wiebenga A."/>
            <person name="Lubbers R.J."/>
            <person name="Gomes A.C."/>
            <person name="Macurrencykelacurrency M.R."/>
            <person name="Stajich J."/>
            <person name="Grigoriev I.V."/>
            <person name="Mortensen U.H."/>
            <person name="De Vries R.P."/>
            <person name="Baker S.E."/>
            <person name="Andersen M.R."/>
        </authorList>
    </citation>
    <scope>NUCLEOTIDE SEQUENCE [LARGE SCALE GENOMIC DNA]</scope>
    <source>
        <strain evidence="2 3">CBS 449.75</strain>
    </source>
</reference>
<keyword evidence="3" id="KW-1185">Reference proteome</keyword>
<accession>A0ABR4LIB3</accession>
<proteinExistence type="predicted"/>
<feature type="region of interest" description="Disordered" evidence="1">
    <location>
        <begin position="44"/>
        <end position="67"/>
    </location>
</feature>
<evidence type="ECO:0000313" key="2">
    <source>
        <dbReference type="EMBL" id="KAL2863127.1"/>
    </source>
</evidence>
<sequence length="67" mass="7558">MDKSSRNGATGNSKSSGADLGPPVLAHYQAQWEFIHKETVRQLKEAREQEARDAELKAKQPPQQQRK</sequence>
<comment type="caution">
    <text evidence="2">The sequence shown here is derived from an EMBL/GenBank/DDBJ whole genome shotgun (WGS) entry which is preliminary data.</text>
</comment>
<feature type="region of interest" description="Disordered" evidence="1">
    <location>
        <begin position="1"/>
        <end position="22"/>
    </location>
</feature>
<dbReference type="RefSeq" id="XP_070882106.1">
    <property type="nucleotide sequence ID" value="XM_071033768.1"/>
</dbReference>
<feature type="compositionally biased region" description="Polar residues" evidence="1">
    <location>
        <begin position="1"/>
        <end position="16"/>
    </location>
</feature>
<protein>
    <submittedName>
        <fullName evidence="2">Uncharacterized protein</fullName>
    </submittedName>
</protein>